<evidence type="ECO:0000256" key="1">
    <source>
        <dbReference type="SAM" id="MobiDB-lite"/>
    </source>
</evidence>
<feature type="compositionally biased region" description="Basic and acidic residues" evidence="1">
    <location>
        <begin position="46"/>
        <end position="55"/>
    </location>
</feature>
<feature type="region of interest" description="Disordered" evidence="1">
    <location>
        <begin position="43"/>
        <end position="71"/>
    </location>
</feature>
<evidence type="ECO:0000313" key="3">
    <source>
        <dbReference type="Proteomes" id="UP000183832"/>
    </source>
</evidence>
<dbReference type="AlphaFoldDB" id="A0A1J1IQL0"/>
<proteinExistence type="predicted"/>
<name>A0A1J1IQL0_9DIPT</name>
<protein>
    <submittedName>
        <fullName evidence="2">CLUMA_CG015542, isoform A</fullName>
    </submittedName>
</protein>
<keyword evidence="3" id="KW-1185">Reference proteome</keyword>
<organism evidence="2 3">
    <name type="scientific">Clunio marinus</name>
    <dbReference type="NCBI Taxonomy" id="568069"/>
    <lineage>
        <taxon>Eukaryota</taxon>
        <taxon>Metazoa</taxon>
        <taxon>Ecdysozoa</taxon>
        <taxon>Arthropoda</taxon>
        <taxon>Hexapoda</taxon>
        <taxon>Insecta</taxon>
        <taxon>Pterygota</taxon>
        <taxon>Neoptera</taxon>
        <taxon>Endopterygota</taxon>
        <taxon>Diptera</taxon>
        <taxon>Nematocera</taxon>
        <taxon>Chironomoidea</taxon>
        <taxon>Chironomidae</taxon>
        <taxon>Clunio</taxon>
    </lineage>
</organism>
<sequence>MKILPKFSVPQKSLQKVFPAKQWKNHYPWILCLGVKCQKRNNPFSNDKKANERKTFTLSNGSMSNGYNDNI</sequence>
<accession>A0A1J1IQL0</accession>
<reference evidence="2 3" key="1">
    <citation type="submission" date="2015-04" db="EMBL/GenBank/DDBJ databases">
        <authorList>
            <person name="Syromyatnikov M.Y."/>
            <person name="Popov V.N."/>
        </authorList>
    </citation>
    <scope>NUCLEOTIDE SEQUENCE [LARGE SCALE GENOMIC DNA]</scope>
</reference>
<dbReference type="EMBL" id="CVRI01000057">
    <property type="protein sequence ID" value="CRL02523.1"/>
    <property type="molecule type" value="Genomic_DNA"/>
</dbReference>
<feature type="compositionally biased region" description="Polar residues" evidence="1">
    <location>
        <begin position="56"/>
        <end position="71"/>
    </location>
</feature>
<gene>
    <name evidence="2" type="ORF">CLUMA_CG015542</name>
</gene>
<evidence type="ECO:0000313" key="2">
    <source>
        <dbReference type="EMBL" id="CRL02523.1"/>
    </source>
</evidence>
<dbReference type="Proteomes" id="UP000183832">
    <property type="component" value="Unassembled WGS sequence"/>
</dbReference>